<dbReference type="GO" id="GO:0005524">
    <property type="term" value="F:ATP binding"/>
    <property type="evidence" value="ECO:0007669"/>
    <property type="project" value="InterPro"/>
</dbReference>
<protein>
    <recommendedName>
        <fullName evidence="1">Protein kinase domain-containing protein</fullName>
    </recommendedName>
</protein>
<dbReference type="PANTHER" id="PTHR44167:SF31">
    <property type="entry name" value="PROTEIN CBG02007"/>
    <property type="match status" value="1"/>
</dbReference>
<dbReference type="EMBL" id="JADGKB010000027">
    <property type="protein sequence ID" value="KAJ3258488.1"/>
    <property type="molecule type" value="Genomic_DNA"/>
</dbReference>
<dbReference type="Proteomes" id="UP001210925">
    <property type="component" value="Unassembled WGS sequence"/>
</dbReference>
<organism evidence="2 3">
    <name type="scientific">Boothiomyces macroporosus</name>
    <dbReference type="NCBI Taxonomy" id="261099"/>
    <lineage>
        <taxon>Eukaryota</taxon>
        <taxon>Fungi</taxon>
        <taxon>Fungi incertae sedis</taxon>
        <taxon>Chytridiomycota</taxon>
        <taxon>Chytridiomycota incertae sedis</taxon>
        <taxon>Chytridiomycetes</taxon>
        <taxon>Rhizophydiales</taxon>
        <taxon>Terramycetaceae</taxon>
        <taxon>Boothiomyces</taxon>
    </lineage>
</organism>
<evidence type="ECO:0000313" key="2">
    <source>
        <dbReference type="EMBL" id="KAJ3258488.1"/>
    </source>
</evidence>
<dbReference type="PROSITE" id="PS50011">
    <property type="entry name" value="PROTEIN_KINASE_DOM"/>
    <property type="match status" value="1"/>
</dbReference>
<feature type="domain" description="Protein kinase" evidence="1">
    <location>
        <begin position="1"/>
        <end position="238"/>
    </location>
</feature>
<evidence type="ECO:0000313" key="3">
    <source>
        <dbReference type="Proteomes" id="UP001210925"/>
    </source>
</evidence>
<proteinExistence type="predicted"/>
<comment type="caution">
    <text evidence="2">The sequence shown here is derived from an EMBL/GenBank/DDBJ whole genome shotgun (WGS) entry which is preliminary data.</text>
</comment>
<dbReference type="GO" id="GO:0044773">
    <property type="term" value="P:mitotic DNA damage checkpoint signaling"/>
    <property type="evidence" value="ECO:0007669"/>
    <property type="project" value="TreeGrafter"/>
</dbReference>
<dbReference type="SUPFAM" id="SSF56112">
    <property type="entry name" value="Protein kinase-like (PK-like)"/>
    <property type="match status" value="1"/>
</dbReference>
<name>A0AAD5UHP9_9FUNG</name>
<dbReference type="GO" id="GO:0005634">
    <property type="term" value="C:nucleus"/>
    <property type="evidence" value="ECO:0007669"/>
    <property type="project" value="TreeGrafter"/>
</dbReference>
<dbReference type="GO" id="GO:0004674">
    <property type="term" value="F:protein serine/threonine kinase activity"/>
    <property type="evidence" value="ECO:0007669"/>
    <property type="project" value="TreeGrafter"/>
</dbReference>
<reference evidence="2" key="1">
    <citation type="submission" date="2020-05" db="EMBL/GenBank/DDBJ databases">
        <title>Phylogenomic resolution of chytrid fungi.</title>
        <authorList>
            <person name="Stajich J.E."/>
            <person name="Amses K."/>
            <person name="Simmons R."/>
            <person name="Seto K."/>
            <person name="Myers J."/>
            <person name="Bonds A."/>
            <person name="Quandt C.A."/>
            <person name="Barry K."/>
            <person name="Liu P."/>
            <person name="Grigoriev I."/>
            <person name="Longcore J.E."/>
            <person name="James T.Y."/>
        </authorList>
    </citation>
    <scope>NUCLEOTIDE SEQUENCE</scope>
    <source>
        <strain evidence="2">PLAUS21</strain>
    </source>
</reference>
<dbReference type="AlphaFoldDB" id="A0AAD5UHP9"/>
<evidence type="ECO:0000259" key="1">
    <source>
        <dbReference type="PROSITE" id="PS50011"/>
    </source>
</evidence>
<dbReference type="GO" id="GO:0005737">
    <property type="term" value="C:cytoplasm"/>
    <property type="evidence" value="ECO:0007669"/>
    <property type="project" value="TreeGrafter"/>
</dbReference>
<dbReference type="Pfam" id="PF00069">
    <property type="entry name" value="Pkinase"/>
    <property type="match status" value="1"/>
</dbReference>
<sequence length="238" mass="27197">MDSNLKIFSQSILDKLNPSSVTTVLGKQNQVVYRIIIDQDILYLKIVKESRKNEVEVLKLFPFTPRVIEEFKGLEYFGFLLSNVGISLSTYTKWNVFEYRHFLLFVKSVTECLNAIHEQGFIHLDINPGNICLLDNVVSIIDFGLTEKMEGNCLPGGYRFGIPRYKAPEIAKNGPSIDKSVDFYALGKIILEMLDKNVINMDQQQSRLIFHLAEQMAASNPAERISGIEILKLLREYI</sequence>
<gene>
    <name evidence="2" type="ORF">HK103_003610</name>
</gene>
<keyword evidence="3" id="KW-1185">Reference proteome</keyword>
<accession>A0AAD5UHP9</accession>
<dbReference type="InterPro" id="IPR011009">
    <property type="entry name" value="Kinase-like_dom_sf"/>
</dbReference>
<dbReference type="InterPro" id="IPR000719">
    <property type="entry name" value="Prot_kinase_dom"/>
</dbReference>
<dbReference type="SMART" id="SM00220">
    <property type="entry name" value="S_TKc"/>
    <property type="match status" value="1"/>
</dbReference>
<dbReference type="Gene3D" id="1.10.510.10">
    <property type="entry name" value="Transferase(Phosphotransferase) domain 1"/>
    <property type="match status" value="1"/>
</dbReference>
<dbReference type="PANTHER" id="PTHR44167">
    <property type="entry name" value="OVARIAN-SPECIFIC SERINE/THREONINE-PROTEIN KINASE LOK-RELATED"/>
    <property type="match status" value="1"/>
</dbReference>